<proteinExistence type="predicted"/>
<protein>
    <recommendedName>
        <fullName evidence="6">Diguanylate cyclase/phosphodiesterase</fullName>
    </recommendedName>
</protein>
<dbReference type="CDD" id="cd01949">
    <property type="entry name" value="GGDEF"/>
    <property type="match status" value="1"/>
</dbReference>
<feature type="transmembrane region" description="Helical" evidence="1">
    <location>
        <begin position="95"/>
        <end position="114"/>
    </location>
</feature>
<evidence type="ECO:0000259" key="2">
    <source>
        <dbReference type="PROSITE" id="PS50883"/>
    </source>
</evidence>
<dbReference type="SMART" id="SM00267">
    <property type="entry name" value="GGDEF"/>
    <property type="match status" value="1"/>
</dbReference>
<evidence type="ECO:0008006" key="6">
    <source>
        <dbReference type="Google" id="ProtNLM"/>
    </source>
</evidence>
<organism evidence="4 5">
    <name type="scientific">Paractinoplanes durhamensis</name>
    <dbReference type="NCBI Taxonomy" id="113563"/>
    <lineage>
        <taxon>Bacteria</taxon>
        <taxon>Bacillati</taxon>
        <taxon>Actinomycetota</taxon>
        <taxon>Actinomycetes</taxon>
        <taxon>Micromonosporales</taxon>
        <taxon>Micromonosporaceae</taxon>
        <taxon>Paractinoplanes</taxon>
    </lineage>
</organism>
<dbReference type="InterPro" id="IPR001633">
    <property type="entry name" value="EAL_dom"/>
</dbReference>
<feature type="transmembrane region" description="Helical" evidence="1">
    <location>
        <begin position="258"/>
        <end position="277"/>
    </location>
</feature>
<feature type="domain" description="GGDEF" evidence="3">
    <location>
        <begin position="346"/>
        <end position="477"/>
    </location>
</feature>
<dbReference type="PANTHER" id="PTHR44757">
    <property type="entry name" value="DIGUANYLATE CYCLASE DGCP"/>
    <property type="match status" value="1"/>
</dbReference>
<feature type="transmembrane region" description="Helical" evidence="1">
    <location>
        <begin position="33"/>
        <end position="51"/>
    </location>
</feature>
<evidence type="ECO:0000256" key="1">
    <source>
        <dbReference type="SAM" id="Phobius"/>
    </source>
</evidence>
<dbReference type="PANTHER" id="PTHR44757:SF2">
    <property type="entry name" value="BIOFILM ARCHITECTURE MAINTENANCE PROTEIN MBAA"/>
    <property type="match status" value="1"/>
</dbReference>
<dbReference type="Pfam" id="PF00563">
    <property type="entry name" value="EAL"/>
    <property type="match status" value="1"/>
</dbReference>
<dbReference type="InterPro" id="IPR000160">
    <property type="entry name" value="GGDEF_dom"/>
</dbReference>
<evidence type="ECO:0000259" key="3">
    <source>
        <dbReference type="PROSITE" id="PS50887"/>
    </source>
</evidence>
<dbReference type="NCBIfam" id="TIGR00254">
    <property type="entry name" value="GGDEF"/>
    <property type="match status" value="1"/>
</dbReference>
<comment type="caution">
    <text evidence="4">The sequence shown here is derived from an EMBL/GenBank/DDBJ whole genome shotgun (WGS) entry which is preliminary data.</text>
</comment>
<dbReference type="SMART" id="SM00052">
    <property type="entry name" value="EAL"/>
    <property type="match status" value="1"/>
</dbReference>
<dbReference type="Gene3D" id="3.20.20.450">
    <property type="entry name" value="EAL domain"/>
    <property type="match status" value="1"/>
</dbReference>
<keyword evidence="1" id="KW-0812">Transmembrane</keyword>
<dbReference type="InterPro" id="IPR035919">
    <property type="entry name" value="EAL_sf"/>
</dbReference>
<dbReference type="InterPro" id="IPR029787">
    <property type="entry name" value="Nucleotide_cyclase"/>
</dbReference>
<dbReference type="CDD" id="cd01948">
    <property type="entry name" value="EAL"/>
    <property type="match status" value="1"/>
</dbReference>
<dbReference type="Proteomes" id="UP000637628">
    <property type="component" value="Unassembled WGS sequence"/>
</dbReference>
<dbReference type="RefSeq" id="WP_239133245.1">
    <property type="nucleotide sequence ID" value="NZ_BAAATX010000017.1"/>
</dbReference>
<feature type="transmembrane region" description="Helical" evidence="1">
    <location>
        <begin position="283"/>
        <end position="301"/>
    </location>
</feature>
<feature type="transmembrane region" description="Helical" evidence="1">
    <location>
        <begin position="9"/>
        <end position="27"/>
    </location>
</feature>
<evidence type="ECO:0000313" key="5">
    <source>
        <dbReference type="Proteomes" id="UP000637628"/>
    </source>
</evidence>
<name>A0ABQ3ZEA6_9ACTN</name>
<dbReference type="SUPFAM" id="SSF55073">
    <property type="entry name" value="Nucleotide cyclase"/>
    <property type="match status" value="1"/>
</dbReference>
<feature type="transmembrane region" description="Helical" evidence="1">
    <location>
        <begin position="58"/>
        <end position="75"/>
    </location>
</feature>
<reference evidence="4 5" key="1">
    <citation type="submission" date="2021-01" db="EMBL/GenBank/DDBJ databases">
        <title>Whole genome shotgun sequence of Actinoplanes durhamensis NBRC 14914.</title>
        <authorList>
            <person name="Komaki H."/>
            <person name="Tamura T."/>
        </authorList>
    </citation>
    <scope>NUCLEOTIDE SEQUENCE [LARGE SCALE GENOMIC DNA]</scope>
    <source>
        <strain evidence="4 5">NBRC 14914</strain>
    </source>
</reference>
<dbReference type="Pfam" id="PF00990">
    <property type="entry name" value="GGDEF"/>
    <property type="match status" value="1"/>
</dbReference>
<keyword evidence="1" id="KW-1133">Transmembrane helix</keyword>
<dbReference type="PROSITE" id="PS50887">
    <property type="entry name" value="GGDEF"/>
    <property type="match status" value="1"/>
</dbReference>
<keyword evidence="5" id="KW-1185">Reference proteome</keyword>
<feature type="domain" description="EAL" evidence="2">
    <location>
        <begin position="486"/>
        <end position="741"/>
    </location>
</feature>
<dbReference type="InterPro" id="IPR043128">
    <property type="entry name" value="Rev_trsase/Diguanyl_cyclase"/>
</dbReference>
<sequence>MLEKLMGRAWPAWIALGVGAGLLYIVIPSPAVGSLLSAATGLASVCLSLYGIRRHRSASVVAWLIFIGGQLSWVLGDLMYARNEFVLQQQPYPSMADVLYLLAYPLLVAGLFLLTRAQGPRTLAELIDSAVIATGLSLVYWIIVIDPIALDTATPLLIRITTIAYPTGGVLLCAVLLPMAARSGQRTPSAWLLLLGSVATLAGNAVYTLLPNPAAITIKVVFGGFLFSYLCFAGAAMHPSGHTPVPVRELKIFSRGQLGLLAAAALLVPAMLVLDGLRHPGSVSWLAIAVGSVVLLLLMLARLSGSITRVRVQAGQLEDLAMSDELTGLPNRRRFEERLRECLPAGRPQVAVLDLNGFKAVNDRFGHAVGDDLLAQVATRLSDSLREDDLVARMGGDEFAVLVSAATPAVMDNVVERLKVSLRLPIVTGGNDLLVTASIGIADSTGTDDPYEIMRRADVAMYVAKALGENQRRRYDPSMDDHAREQNRLAAELRIALDTGQFHLVYQPIVELPSGRITSVEALIRWNHPEHGFVSPADFIPAAERNGLIVEIGEWVLRTACAQAVTWRQTLGDRAPQRMSVNVSARQLTEPDFPGLVTEVLAWTGLGAANLIVEVTETAVFAGGQAVLAVNALHELGVHIALDDFGTGHSSLTLLQTVPVDVLKVDKSFVDNITMSGRHAVIASALIQVSDGLGLIAVAEGVETGEQAAELHRIGYRRAQGYYFGKPAAEPDFERTTAITV</sequence>
<feature type="transmembrane region" description="Helical" evidence="1">
    <location>
        <begin position="126"/>
        <end position="144"/>
    </location>
</feature>
<dbReference type="InterPro" id="IPR052155">
    <property type="entry name" value="Biofilm_reg_signaling"/>
</dbReference>
<gene>
    <name evidence="4" type="ORF">Adu01nite_94840</name>
</gene>
<feature type="transmembrane region" description="Helical" evidence="1">
    <location>
        <begin position="156"/>
        <end position="177"/>
    </location>
</feature>
<dbReference type="PROSITE" id="PS50883">
    <property type="entry name" value="EAL"/>
    <property type="match status" value="1"/>
</dbReference>
<dbReference type="EMBL" id="BOML01000106">
    <property type="protein sequence ID" value="GIE08134.1"/>
    <property type="molecule type" value="Genomic_DNA"/>
</dbReference>
<feature type="transmembrane region" description="Helical" evidence="1">
    <location>
        <begin position="189"/>
        <end position="210"/>
    </location>
</feature>
<dbReference type="Gene3D" id="3.30.70.270">
    <property type="match status" value="1"/>
</dbReference>
<accession>A0ABQ3ZEA6</accession>
<keyword evidence="1" id="KW-0472">Membrane</keyword>
<dbReference type="SUPFAM" id="SSF141868">
    <property type="entry name" value="EAL domain-like"/>
    <property type="match status" value="1"/>
</dbReference>
<evidence type="ECO:0000313" key="4">
    <source>
        <dbReference type="EMBL" id="GIE08134.1"/>
    </source>
</evidence>
<feature type="transmembrane region" description="Helical" evidence="1">
    <location>
        <begin position="216"/>
        <end position="237"/>
    </location>
</feature>